<dbReference type="CDD" id="cd06222">
    <property type="entry name" value="RNase_H_like"/>
    <property type="match status" value="2"/>
</dbReference>
<proteinExistence type="predicted"/>
<dbReference type="Proteomes" id="UP000266723">
    <property type="component" value="Unassembled WGS sequence"/>
</dbReference>
<reference evidence="3 4" key="1">
    <citation type="journal article" date="2020" name="BMC Genomics">
        <title>Intraspecific diversification of the crop wild relative Brassica cretica Lam. using demographic model selection.</title>
        <authorList>
            <person name="Kioukis A."/>
            <person name="Michalopoulou V.A."/>
            <person name="Briers L."/>
            <person name="Pirintsos S."/>
            <person name="Studholme D.J."/>
            <person name="Pavlidis P."/>
            <person name="Sarris P.F."/>
        </authorList>
    </citation>
    <scope>NUCLEOTIDE SEQUENCE [LARGE SCALE GENOMIC DNA]</scope>
    <source>
        <strain evidence="4">cv. PFS-1207/04</strain>
    </source>
</reference>
<dbReference type="InterPro" id="IPR036397">
    <property type="entry name" value="RNaseH_sf"/>
</dbReference>
<name>A0ABQ7EM39_BRACR</name>
<accession>A0ABQ7EM39</accession>
<evidence type="ECO:0000259" key="2">
    <source>
        <dbReference type="Pfam" id="PF13456"/>
    </source>
</evidence>
<organism evidence="3 4">
    <name type="scientific">Brassica cretica</name>
    <name type="common">Mustard</name>
    <dbReference type="NCBI Taxonomy" id="69181"/>
    <lineage>
        <taxon>Eukaryota</taxon>
        <taxon>Viridiplantae</taxon>
        <taxon>Streptophyta</taxon>
        <taxon>Embryophyta</taxon>
        <taxon>Tracheophyta</taxon>
        <taxon>Spermatophyta</taxon>
        <taxon>Magnoliopsida</taxon>
        <taxon>eudicotyledons</taxon>
        <taxon>Gunneridae</taxon>
        <taxon>Pentapetalae</taxon>
        <taxon>rosids</taxon>
        <taxon>malvids</taxon>
        <taxon>Brassicales</taxon>
        <taxon>Brassicaceae</taxon>
        <taxon>Brassiceae</taxon>
        <taxon>Brassica</taxon>
    </lineage>
</organism>
<evidence type="ECO:0000256" key="1">
    <source>
        <dbReference type="SAM" id="Phobius"/>
    </source>
</evidence>
<dbReference type="InterPro" id="IPR002156">
    <property type="entry name" value="RNaseH_domain"/>
</dbReference>
<comment type="caution">
    <text evidence="3">The sequence shown here is derived from an EMBL/GenBank/DDBJ whole genome shotgun (WGS) entry which is preliminary data.</text>
</comment>
<keyword evidence="1" id="KW-1133">Transmembrane helix</keyword>
<feature type="domain" description="RNase H type-1" evidence="2">
    <location>
        <begin position="322"/>
        <end position="440"/>
    </location>
</feature>
<keyword evidence="4" id="KW-1185">Reference proteome</keyword>
<dbReference type="Pfam" id="PF13456">
    <property type="entry name" value="RVT_3"/>
    <property type="match status" value="2"/>
</dbReference>
<dbReference type="InterPro" id="IPR052929">
    <property type="entry name" value="RNase_H-like_EbsB-rel"/>
</dbReference>
<evidence type="ECO:0000313" key="3">
    <source>
        <dbReference type="EMBL" id="KAF3597800.1"/>
    </source>
</evidence>
<keyword evidence="1" id="KW-0472">Membrane</keyword>
<dbReference type="PANTHER" id="PTHR47074:SF11">
    <property type="entry name" value="REVERSE TRANSCRIPTASE-LIKE PROTEIN"/>
    <property type="match status" value="1"/>
</dbReference>
<feature type="transmembrane region" description="Helical" evidence="1">
    <location>
        <begin position="75"/>
        <end position="100"/>
    </location>
</feature>
<dbReference type="InterPro" id="IPR012337">
    <property type="entry name" value="RNaseH-like_sf"/>
</dbReference>
<evidence type="ECO:0000313" key="4">
    <source>
        <dbReference type="Proteomes" id="UP000266723"/>
    </source>
</evidence>
<gene>
    <name evidence="3" type="ORF">DY000_02020231</name>
</gene>
<dbReference type="PANTHER" id="PTHR47074">
    <property type="entry name" value="BNAC02G40300D PROTEIN"/>
    <property type="match status" value="1"/>
</dbReference>
<protein>
    <recommendedName>
        <fullName evidence="2">RNase H type-1 domain-containing protein</fullName>
    </recommendedName>
</protein>
<keyword evidence="1" id="KW-0812">Transmembrane</keyword>
<feature type="domain" description="RNase H type-1" evidence="2">
    <location>
        <begin position="158"/>
        <end position="276"/>
    </location>
</feature>
<dbReference type="Gene3D" id="3.30.420.10">
    <property type="entry name" value="Ribonuclease H-like superfamily/Ribonuclease H"/>
    <property type="match status" value="2"/>
</dbReference>
<sequence length="449" mass="50722">MGWAVGDGKTIKAWQDPWLSTSRKLQPMGPPTEASHDIVVADLFQANTQDWDLNTIERELPELVDTILKNDWMRIIAIPCLPPVGIITVSLAPWIVWALWTARNSMIFNDKGFTTEQVLTKAIVTAKEWQNAQTREVKQHQPRRQTEPPPCYGVVVQTDAAWIDNSRMAGIGWIIKQAECTQSFQNTSSFVTSQLMAEGLAMRDTIRKCKELGIRRFRCESDSTQLIKALNSKMEPPELYGIIADIRLDCTTFDSVSFIWIPRLTNVDADRLVKQALNLVAVLTKAIVTAKEWQNAQTREVKQHQPRRQTEPPPCYGVVVQTDAAWIDNSRMAGIGWIIKQAECTQSFQNTSSFVTSQLMAEGLAMRDTIRKCKELGIRRFRCESDSTQLIKALNSKMEPPELYGIIADIRLDCTTFDSVSFIWIPRLTNVDADRLVKQALNLVAVPTA</sequence>
<dbReference type="SUPFAM" id="SSF53098">
    <property type="entry name" value="Ribonuclease H-like"/>
    <property type="match status" value="2"/>
</dbReference>
<dbReference type="EMBL" id="QGKV02000299">
    <property type="protein sequence ID" value="KAF3597800.1"/>
    <property type="molecule type" value="Genomic_DNA"/>
</dbReference>
<dbReference type="InterPro" id="IPR044730">
    <property type="entry name" value="RNase_H-like_dom_plant"/>
</dbReference>